<proteinExistence type="predicted"/>
<name>A0ABR0AIX9_9CRUS</name>
<evidence type="ECO:0000256" key="2">
    <source>
        <dbReference type="SAM" id="SignalP"/>
    </source>
</evidence>
<feature type="signal peptide" evidence="2">
    <location>
        <begin position="1"/>
        <end position="28"/>
    </location>
</feature>
<evidence type="ECO:0000256" key="1">
    <source>
        <dbReference type="SAM" id="MobiDB-lite"/>
    </source>
</evidence>
<gene>
    <name evidence="3" type="ORF">OUZ56_010569</name>
</gene>
<keyword evidence="4" id="KW-1185">Reference proteome</keyword>
<protein>
    <submittedName>
        <fullName evidence="3">Uncharacterized protein</fullName>
    </submittedName>
</protein>
<evidence type="ECO:0000313" key="3">
    <source>
        <dbReference type="EMBL" id="KAK4025066.1"/>
    </source>
</evidence>
<sequence length="106" mass="11991">MEGYAVKRRGRLSFVICFFMLSWREVENVSSVVNQQDHAVLVDKWQSTISSSFVSQQEQEQDGTGGPPNSPSYQNLNRNIFLNDSPPDTLKASLTLEEVKIKELKA</sequence>
<accession>A0ABR0AIX9</accession>
<dbReference type="Proteomes" id="UP001234178">
    <property type="component" value="Unassembled WGS sequence"/>
</dbReference>
<feature type="chain" id="PRO_5047088596" evidence="2">
    <location>
        <begin position="29"/>
        <end position="106"/>
    </location>
</feature>
<keyword evidence="2" id="KW-0732">Signal</keyword>
<organism evidence="3 4">
    <name type="scientific">Daphnia magna</name>
    <dbReference type="NCBI Taxonomy" id="35525"/>
    <lineage>
        <taxon>Eukaryota</taxon>
        <taxon>Metazoa</taxon>
        <taxon>Ecdysozoa</taxon>
        <taxon>Arthropoda</taxon>
        <taxon>Crustacea</taxon>
        <taxon>Branchiopoda</taxon>
        <taxon>Diplostraca</taxon>
        <taxon>Cladocera</taxon>
        <taxon>Anomopoda</taxon>
        <taxon>Daphniidae</taxon>
        <taxon>Daphnia</taxon>
    </lineage>
</organism>
<evidence type="ECO:0000313" key="4">
    <source>
        <dbReference type="Proteomes" id="UP001234178"/>
    </source>
</evidence>
<feature type="region of interest" description="Disordered" evidence="1">
    <location>
        <begin position="52"/>
        <end position="84"/>
    </location>
</feature>
<dbReference type="EMBL" id="JAOYFB010000037">
    <property type="protein sequence ID" value="KAK4025066.1"/>
    <property type="molecule type" value="Genomic_DNA"/>
</dbReference>
<comment type="caution">
    <text evidence="3">The sequence shown here is derived from an EMBL/GenBank/DDBJ whole genome shotgun (WGS) entry which is preliminary data.</text>
</comment>
<reference evidence="3 4" key="1">
    <citation type="journal article" date="2023" name="Nucleic Acids Res.">
        <title>The hologenome of Daphnia magna reveals possible DNA methylation and microbiome-mediated evolution of the host genome.</title>
        <authorList>
            <person name="Chaturvedi A."/>
            <person name="Li X."/>
            <person name="Dhandapani V."/>
            <person name="Marshall H."/>
            <person name="Kissane S."/>
            <person name="Cuenca-Cambronero M."/>
            <person name="Asole G."/>
            <person name="Calvet F."/>
            <person name="Ruiz-Romero M."/>
            <person name="Marangio P."/>
            <person name="Guigo R."/>
            <person name="Rago D."/>
            <person name="Mirbahai L."/>
            <person name="Eastwood N."/>
            <person name="Colbourne J.K."/>
            <person name="Zhou J."/>
            <person name="Mallon E."/>
            <person name="Orsini L."/>
        </authorList>
    </citation>
    <scope>NUCLEOTIDE SEQUENCE [LARGE SCALE GENOMIC DNA]</scope>
    <source>
        <strain evidence="3">LRV0_1</strain>
    </source>
</reference>
<feature type="compositionally biased region" description="Polar residues" evidence="1">
    <location>
        <begin position="71"/>
        <end position="82"/>
    </location>
</feature>